<sequence length="62" mass="7105">MQLRLTSPMIYSTKKAHKKRTPTRQLEFEPELLALVNIQQFNSTSNGNLLQSLGGLSYAKRR</sequence>
<gene>
    <name evidence="2" type="ORF">IWT140_01753</name>
</gene>
<keyword evidence="3" id="KW-1185">Reference proteome</keyword>
<feature type="region of interest" description="Disordered" evidence="1">
    <location>
        <begin position="1"/>
        <end position="24"/>
    </location>
</feature>
<proteinExistence type="predicted"/>
<reference evidence="2 3" key="1">
    <citation type="submission" date="2015-11" db="EMBL/GenBank/DDBJ databases">
        <title>Draft genome sequences of new species of the genus Lactobacillus isolated from orchardgrass silage.</title>
        <authorList>
            <person name="Tohno M."/>
            <person name="Tanizawa Y."/>
            <person name="Arita M."/>
        </authorList>
    </citation>
    <scope>NUCLEOTIDE SEQUENCE [LARGE SCALE GENOMIC DNA]</scope>
    <source>
        <strain evidence="2 3">IWT140</strain>
    </source>
</reference>
<name>A0A1Z5IR15_9LACO</name>
<protein>
    <submittedName>
        <fullName evidence="2">Uncharacterized protein</fullName>
    </submittedName>
</protein>
<organism evidence="2 3">
    <name type="scientific">Secundilactobacillus pentosiphilus</name>
    <dbReference type="NCBI Taxonomy" id="1714682"/>
    <lineage>
        <taxon>Bacteria</taxon>
        <taxon>Bacillati</taxon>
        <taxon>Bacillota</taxon>
        <taxon>Bacilli</taxon>
        <taxon>Lactobacillales</taxon>
        <taxon>Lactobacillaceae</taxon>
        <taxon>Secundilactobacillus</taxon>
    </lineage>
</organism>
<dbReference type="EMBL" id="BCMH01000012">
    <property type="protein sequence ID" value="GAX04116.1"/>
    <property type="molecule type" value="Genomic_DNA"/>
</dbReference>
<evidence type="ECO:0000313" key="2">
    <source>
        <dbReference type="EMBL" id="GAX04116.1"/>
    </source>
</evidence>
<comment type="caution">
    <text evidence="2">The sequence shown here is derived from an EMBL/GenBank/DDBJ whole genome shotgun (WGS) entry which is preliminary data.</text>
</comment>
<evidence type="ECO:0000313" key="3">
    <source>
        <dbReference type="Proteomes" id="UP000198430"/>
    </source>
</evidence>
<evidence type="ECO:0000256" key="1">
    <source>
        <dbReference type="SAM" id="MobiDB-lite"/>
    </source>
</evidence>
<accession>A0A1Z5IR15</accession>
<dbReference type="Proteomes" id="UP000198430">
    <property type="component" value="Unassembled WGS sequence"/>
</dbReference>
<dbReference type="AlphaFoldDB" id="A0A1Z5IR15"/>